<accession>A0A7J3ZJ08</accession>
<comment type="caution">
    <text evidence="5">The sequence shown here is derived from an EMBL/GenBank/DDBJ whole genome shotgun (WGS) entry which is preliminary data.</text>
</comment>
<organism evidence="5">
    <name type="scientific">Fervidicoccus fontis</name>
    <dbReference type="NCBI Taxonomy" id="683846"/>
    <lineage>
        <taxon>Archaea</taxon>
        <taxon>Thermoproteota</taxon>
        <taxon>Thermoprotei</taxon>
        <taxon>Fervidicoccales</taxon>
        <taxon>Fervidicoccaceae</taxon>
        <taxon>Fervidicoccus</taxon>
    </lineage>
</organism>
<evidence type="ECO:0000256" key="2">
    <source>
        <dbReference type="ARBA" id="ARBA00022448"/>
    </source>
</evidence>
<reference evidence="5" key="1">
    <citation type="journal article" date="2020" name="mSystems">
        <title>Genome- and Community-Level Interaction Insights into Carbon Utilization and Element Cycling Functions of Hydrothermarchaeota in Hydrothermal Sediment.</title>
        <authorList>
            <person name="Zhou Z."/>
            <person name="Liu Y."/>
            <person name="Xu W."/>
            <person name="Pan J."/>
            <person name="Luo Z.H."/>
            <person name="Li M."/>
        </authorList>
    </citation>
    <scope>NUCLEOTIDE SEQUENCE [LARGE SCALE GENOMIC DNA]</scope>
    <source>
        <strain evidence="5">SpSt-1116</strain>
    </source>
</reference>
<dbReference type="Gene3D" id="3.10.105.10">
    <property type="entry name" value="Dipeptide-binding Protein, Domain 3"/>
    <property type="match status" value="1"/>
</dbReference>
<dbReference type="PANTHER" id="PTHR30290">
    <property type="entry name" value="PERIPLASMIC BINDING COMPONENT OF ABC TRANSPORTER"/>
    <property type="match status" value="1"/>
</dbReference>
<dbReference type="GO" id="GO:1904680">
    <property type="term" value="F:peptide transmembrane transporter activity"/>
    <property type="evidence" value="ECO:0007669"/>
    <property type="project" value="TreeGrafter"/>
</dbReference>
<dbReference type="AlphaFoldDB" id="A0A7J3ZJ08"/>
<dbReference type="InterPro" id="IPR039424">
    <property type="entry name" value="SBP_5"/>
</dbReference>
<keyword evidence="4" id="KW-0812">Transmembrane</keyword>
<name>A0A7J3ZJ08_9CREN</name>
<keyword evidence="4" id="KW-1133">Transmembrane helix</keyword>
<dbReference type="Gene3D" id="3.40.190.10">
    <property type="entry name" value="Periplasmic binding protein-like II"/>
    <property type="match status" value="1"/>
</dbReference>
<evidence type="ECO:0000313" key="5">
    <source>
        <dbReference type="EMBL" id="HHQ79994.1"/>
    </source>
</evidence>
<keyword evidence="4" id="KW-0472">Membrane</keyword>
<comment type="similarity">
    <text evidence="1">Belongs to the bacterial solute-binding protein 5 family.</text>
</comment>
<keyword evidence="2" id="KW-0813">Transport</keyword>
<evidence type="ECO:0000256" key="4">
    <source>
        <dbReference type="SAM" id="Phobius"/>
    </source>
</evidence>
<sequence>MNKLTALMLFVLLMTAPLALAAPIAAEEEADPNWVPITELTPKIVADERFQFNPLGVAKIRQALSLLMDREFIVDNVYEGSAEPMLSAVRPTHPGREMAGLEAIEEEFRLLPAGNIDRALQLYNEAIEELNGIYAEYGFKLVFKTDEKGNKWLYFVKPDGTEQQVKIYFIIRTEDERLQVGRQVAEWIEKYFHIKVERIERERGVVTPIIYGTNPASLGFKEHPWHIYTEGWVAVGEDLPYWVRYDVAFFCAPLKGYGPNHRVKDWWYYYDPVAYELGEKLYYGTYTPDMLDQLWEDVRELFKVCLRDSLRAGVVNNLEFFMVNVKDVTIPFYGKQTGLWSVWGLRTATAKDGVVTALELSSTGALFMSPWNPVLGFNDVYSQLIWSQVHSFGMYPHYETAVPIKTTADYDLVTDYTVSEGGVAGNLVVPDTAIVFDPVESKWITIKEAIEGNKAYIPGVQDLIVSDKKVTTKVTFNYMPIKWHYDAEFSVFDVLASMAFAYEWSFDDSEITGQPDPYYDSEYASQVYSMLALVKGVEVINDTALAIYSDYLDVAPEVIVYSLLWYATVPFDLLASMEYAVVTDPGGTNYGWATRAETGETGIDMLIHSEAIKQSAEALLKEGAVYYFNGLEDLGISVNVNVADRLNKLISWIDSKGHAVVSNGPFYVETYDPNANYLLARSIVDLGFPKIKYVGIDIEVPNVNAIEFKSVTSQEAGIEAVKTEKADVFLHSLPRGRIGEVPGNIQLIPASTIMTMLAFNPVSNVYDPTKPGSIELLDKTLSGQVIPGLVLYEPQKVLQEYAAVETVPPTEMKNVTPITPPPTQAPTEGGLGAAMAVIIAVIAAIIIAATVVFLRRK</sequence>
<evidence type="ECO:0008006" key="6">
    <source>
        <dbReference type="Google" id="ProtNLM"/>
    </source>
</evidence>
<evidence type="ECO:0000256" key="1">
    <source>
        <dbReference type="ARBA" id="ARBA00005695"/>
    </source>
</evidence>
<dbReference type="SUPFAM" id="SSF53850">
    <property type="entry name" value="Periplasmic binding protein-like II"/>
    <property type="match status" value="2"/>
</dbReference>
<evidence type="ECO:0000256" key="3">
    <source>
        <dbReference type="ARBA" id="ARBA00022729"/>
    </source>
</evidence>
<proteinExistence type="inferred from homology"/>
<protein>
    <recommendedName>
        <fullName evidence="6">Solute-binding protein family 5 domain-containing protein</fullName>
    </recommendedName>
</protein>
<feature type="transmembrane region" description="Helical" evidence="4">
    <location>
        <begin position="831"/>
        <end position="854"/>
    </location>
</feature>
<dbReference type="EMBL" id="DRZC01000013">
    <property type="protein sequence ID" value="HHQ79994.1"/>
    <property type="molecule type" value="Genomic_DNA"/>
</dbReference>
<dbReference type="PANTHER" id="PTHR30290:SF9">
    <property type="entry name" value="OLIGOPEPTIDE-BINDING PROTEIN APPA"/>
    <property type="match status" value="1"/>
</dbReference>
<dbReference type="GO" id="GO:0015833">
    <property type="term" value="P:peptide transport"/>
    <property type="evidence" value="ECO:0007669"/>
    <property type="project" value="TreeGrafter"/>
</dbReference>
<gene>
    <name evidence="5" type="ORF">ENM78_00800</name>
</gene>
<keyword evidence="3" id="KW-0732">Signal</keyword>